<sequence>MSDSKKPGDISKLVDIDFILDDLNNGGDGQEDDHEVKQPVPLSTGLPRKRRADMVKGKEPKRKRFCWDDNLHYKFLENIFLFGIQNISAQKVFDVVKLSLDGVSYEFIDSYLQMLRANVSTILQDFAASYRQAMAFQSSYSIDGGASRFSVYPFPPLPTDITSPLVQGPSKSDLELFPPGDLALPPFTSNPLLTPSSPTADQPSLYLFQQSQLPHDFPVSSDPALPSSLSSQLNPPLTNPMSSQLNPPLGNPMSSQLNPPLTNPMSSQLSSQLNPPLNNQLNPPLNNQLNSQLSSQVNPLSTRLSSQLNPPPASPLNTQLSSRLSAQLGLTPNTEGLLPLEDGPPLLDSQMDSQIALHQEVLFQNDFVLKRTNGEQNPAEEDAALPLNLDGVQPLPFSAGDEDFSINALLSGPTNDYLRNANMLLDNNNATQDNPQPVDNPNIFDFL</sequence>
<keyword evidence="3" id="KW-1185">Reference proteome</keyword>
<protein>
    <submittedName>
        <fullName evidence="2">Membrane protein</fullName>
    </submittedName>
</protein>
<dbReference type="EMBL" id="LXWW01000202">
    <property type="protein sequence ID" value="OAO14902.1"/>
    <property type="molecule type" value="Genomic_DNA"/>
</dbReference>
<dbReference type="Proteomes" id="UP000078348">
    <property type="component" value="Unassembled WGS sequence"/>
</dbReference>
<reference evidence="2 3" key="1">
    <citation type="submission" date="2016-05" db="EMBL/GenBank/DDBJ databases">
        <title>Nuclear genome of Blastocystis sp. subtype 1 NandII.</title>
        <authorList>
            <person name="Gentekaki E."/>
            <person name="Curtis B."/>
            <person name="Stairs C."/>
            <person name="Eme L."/>
            <person name="Herman E."/>
            <person name="Klimes V."/>
            <person name="Arias M.C."/>
            <person name="Elias M."/>
            <person name="Hilliou F."/>
            <person name="Klute M."/>
            <person name="Malik S.-B."/>
            <person name="Pightling A."/>
            <person name="Rachubinski R."/>
            <person name="Salas D."/>
            <person name="Schlacht A."/>
            <person name="Suga H."/>
            <person name="Archibald J."/>
            <person name="Ball S.G."/>
            <person name="Clark G."/>
            <person name="Dacks J."/>
            <person name="Van Der Giezen M."/>
            <person name="Tsaousis A."/>
            <person name="Roger A."/>
        </authorList>
    </citation>
    <scope>NUCLEOTIDE SEQUENCE [LARGE SCALE GENOMIC DNA]</scope>
    <source>
        <strain evidence="3">ATCC 50177 / NandII</strain>
    </source>
</reference>
<comment type="caution">
    <text evidence="2">The sequence shown here is derived from an EMBL/GenBank/DDBJ whole genome shotgun (WGS) entry which is preliminary data.</text>
</comment>
<feature type="region of interest" description="Disordered" evidence="1">
    <location>
        <begin position="217"/>
        <end position="318"/>
    </location>
</feature>
<name>A0A196SFH8_BLAHN</name>
<evidence type="ECO:0000313" key="2">
    <source>
        <dbReference type="EMBL" id="OAO14902.1"/>
    </source>
</evidence>
<dbReference type="Gene3D" id="1.10.10.60">
    <property type="entry name" value="Homeodomain-like"/>
    <property type="match status" value="1"/>
</dbReference>
<dbReference type="AlphaFoldDB" id="A0A196SFH8"/>
<proteinExistence type="predicted"/>
<gene>
    <name evidence="2" type="ORF">AV274_3411</name>
</gene>
<evidence type="ECO:0000313" key="3">
    <source>
        <dbReference type="Proteomes" id="UP000078348"/>
    </source>
</evidence>
<accession>A0A196SFH8</accession>
<organism evidence="2 3">
    <name type="scientific">Blastocystis sp. subtype 1 (strain ATCC 50177 / NandII)</name>
    <dbReference type="NCBI Taxonomy" id="478820"/>
    <lineage>
        <taxon>Eukaryota</taxon>
        <taxon>Sar</taxon>
        <taxon>Stramenopiles</taxon>
        <taxon>Bigyra</taxon>
        <taxon>Opalozoa</taxon>
        <taxon>Opalinata</taxon>
        <taxon>Blastocystidae</taxon>
        <taxon>Blastocystis</taxon>
    </lineage>
</organism>
<feature type="compositionally biased region" description="Polar residues" evidence="1">
    <location>
        <begin position="241"/>
        <end position="265"/>
    </location>
</feature>
<feature type="compositionally biased region" description="Low complexity" evidence="1">
    <location>
        <begin position="218"/>
        <end position="240"/>
    </location>
</feature>
<feature type="region of interest" description="Disordered" evidence="1">
    <location>
        <begin position="24"/>
        <end position="43"/>
    </location>
</feature>
<evidence type="ECO:0000256" key="1">
    <source>
        <dbReference type="SAM" id="MobiDB-lite"/>
    </source>
</evidence>
<dbReference type="OrthoDB" id="10606924at2759"/>
<feature type="compositionally biased region" description="Low complexity" evidence="1">
    <location>
        <begin position="266"/>
        <end position="301"/>
    </location>
</feature>